<dbReference type="Pfam" id="PF04182">
    <property type="entry name" value="B-block_TFIIIC"/>
    <property type="match status" value="1"/>
</dbReference>
<keyword evidence="3" id="KW-0238">DNA-binding</keyword>
<proteinExistence type="predicted"/>
<feature type="region of interest" description="Disordered" evidence="6">
    <location>
        <begin position="1443"/>
        <end position="1476"/>
    </location>
</feature>
<dbReference type="GO" id="GO:0005634">
    <property type="term" value="C:nucleus"/>
    <property type="evidence" value="ECO:0007669"/>
    <property type="project" value="UniProtKB-SubCell"/>
</dbReference>
<dbReference type="FunCoup" id="A0A409XBE9">
    <property type="interactions" value="4"/>
</dbReference>
<dbReference type="GO" id="GO:0042791">
    <property type="term" value="P:5S class rRNA transcription by RNA polymerase III"/>
    <property type="evidence" value="ECO:0007669"/>
    <property type="project" value="TreeGrafter"/>
</dbReference>
<evidence type="ECO:0000259" key="8">
    <source>
        <dbReference type="Pfam" id="PF20222"/>
    </source>
</evidence>
<dbReference type="Pfam" id="PF20222">
    <property type="entry name" value="DUF6581"/>
    <property type="match status" value="1"/>
</dbReference>
<evidence type="ECO:0000256" key="1">
    <source>
        <dbReference type="ARBA" id="ARBA00004123"/>
    </source>
</evidence>
<dbReference type="STRING" id="93625.A0A409XBE9"/>
<accession>A0A409XBE9</accession>
<dbReference type="InterPro" id="IPR017956">
    <property type="entry name" value="AT_hook_DNA-bd_motif"/>
</dbReference>
<feature type="region of interest" description="Disordered" evidence="6">
    <location>
        <begin position="589"/>
        <end position="653"/>
    </location>
</feature>
<evidence type="ECO:0000259" key="7">
    <source>
        <dbReference type="Pfam" id="PF04182"/>
    </source>
</evidence>
<feature type="region of interest" description="Disordered" evidence="6">
    <location>
        <begin position="90"/>
        <end position="110"/>
    </location>
</feature>
<dbReference type="GO" id="GO:0006384">
    <property type="term" value="P:transcription initiation at RNA polymerase III promoter"/>
    <property type="evidence" value="ECO:0007669"/>
    <property type="project" value="InterPro"/>
</dbReference>
<dbReference type="InParanoid" id="A0A409XBE9"/>
<evidence type="ECO:0000256" key="6">
    <source>
        <dbReference type="SAM" id="MobiDB-lite"/>
    </source>
</evidence>
<keyword evidence="4" id="KW-0804">Transcription</keyword>
<protein>
    <submittedName>
        <fullName evidence="9">Uncharacterized protein</fullName>
    </submittedName>
</protein>
<gene>
    <name evidence="9" type="ORF">CVT25_014384</name>
</gene>
<keyword evidence="5" id="KW-0539">Nucleus</keyword>
<dbReference type="CDD" id="cd16169">
    <property type="entry name" value="Tau138_eWH"/>
    <property type="match status" value="1"/>
</dbReference>
<evidence type="ECO:0000313" key="10">
    <source>
        <dbReference type="Proteomes" id="UP000283269"/>
    </source>
</evidence>
<feature type="compositionally biased region" description="Polar residues" evidence="6">
    <location>
        <begin position="596"/>
        <end position="606"/>
    </location>
</feature>
<dbReference type="OrthoDB" id="68020at2759"/>
<dbReference type="GO" id="GO:0003677">
    <property type="term" value="F:DNA binding"/>
    <property type="evidence" value="ECO:0007669"/>
    <property type="project" value="UniProtKB-KW"/>
</dbReference>
<comment type="caution">
    <text evidence="9">The sequence shown here is derived from an EMBL/GenBank/DDBJ whole genome shotgun (WGS) entry which is preliminary data.</text>
</comment>
<dbReference type="EMBL" id="NHYD01002154">
    <property type="protein sequence ID" value="PPQ88086.1"/>
    <property type="molecule type" value="Genomic_DNA"/>
</dbReference>
<organism evidence="9 10">
    <name type="scientific">Psilocybe cyanescens</name>
    <dbReference type="NCBI Taxonomy" id="93625"/>
    <lineage>
        <taxon>Eukaryota</taxon>
        <taxon>Fungi</taxon>
        <taxon>Dikarya</taxon>
        <taxon>Basidiomycota</taxon>
        <taxon>Agaricomycotina</taxon>
        <taxon>Agaricomycetes</taxon>
        <taxon>Agaricomycetidae</taxon>
        <taxon>Agaricales</taxon>
        <taxon>Agaricineae</taxon>
        <taxon>Strophariaceae</taxon>
        <taxon>Psilocybe</taxon>
    </lineage>
</organism>
<dbReference type="Proteomes" id="UP000283269">
    <property type="component" value="Unassembled WGS sequence"/>
</dbReference>
<reference evidence="9 10" key="1">
    <citation type="journal article" date="2018" name="Evol. Lett.">
        <title>Horizontal gene cluster transfer increased hallucinogenic mushroom diversity.</title>
        <authorList>
            <person name="Reynolds H.T."/>
            <person name="Vijayakumar V."/>
            <person name="Gluck-Thaler E."/>
            <person name="Korotkin H.B."/>
            <person name="Matheny P.B."/>
            <person name="Slot J.C."/>
        </authorList>
    </citation>
    <scope>NUCLEOTIDE SEQUENCE [LARGE SCALE GENOMIC DNA]</scope>
    <source>
        <strain evidence="9 10">2631</strain>
    </source>
</reference>
<dbReference type="PANTHER" id="PTHR15180">
    <property type="entry name" value="GENERAL TRANSCRIPTION FACTOR 3C POLYPEPTIDE 1"/>
    <property type="match status" value="1"/>
</dbReference>
<name>A0A409XBE9_PSICY</name>
<keyword evidence="2" id="KW-0597">Phosphoprotein</keyword>
<feature type="domain" description="Transcription factor tau subunit sfc3/Tfc3 C-terminal" evidence="8">
    <location>
        <begin position="1480"/>
        <end position="1799"/>
    </location>
</feature>
<comment type="subcellular location">
    <subcellularLocation>
        <location evidence="1">Nucleus</location>
    </subcellularLocation>
</comment>
<feature type="compositionally biased region" description="Basic and acidic residues" evidence="6">
    <location>
        <begin position="92"/>
        <end position="109"/>
    </location>
</feature>
<dbReference type="InterPro" id="IPR044210">
    <property type="entry name" value="Tfc3-like"/>
</dbReference>
<sequence>MDELLHHCLRELAFDGDLGFQGSNVSRLKDFIVDFYAHTSTSHAQNLDDTFCAFVWALVVQQPTVIVGLISPNLISEVWIAPQTSAKRKAQARGEDHIEQRPPKLDPIPEPKTTSFDTLHHAYGDRLRLAVEPDAIFAAITGSHIRSLSHNFLELSVLILVQSSKMSPMVYSALQIITRGRDAGVTVVELGKQSGYDQKTCFYLVRQLTELELVIKVRRGGVGTHFCIHRYFFERSSSWKAILDEEIQAETLQTTSLDSEIDFREEDEDIEDPGALNFTPIDARHLSSFPLISGRVIRLLKASKNYMHASNNMLITLVGDYRFFNVTQGFSNPTKTDRRFFQSRIREMIQQQLIEKVVVPSNKRNSSSKSVKCFRLVKQELSTPGDTGVILSDADDDMGDIALAQNGIKLNTTIHKQIIDQLEDAGTSGMTLNELSTSLCHFDKRTIELLLARADNHDPPSHLSDLRIASLMETSGRERRHRYFTVANYRKLVAQEELDKNSAGYDDLDLKDVGGFLPASGHLFYETDAELIQYSDGFKDNDKTRAPKVKKKMPKNPILPDGKVKRGRPKKNAIKYNEADPDMAIIQTAKRKRDNVQCNSEATSTELIEGPKKKRSRPSKKPSEGTQVHVTRGRGRPRKVVDTGATTDSLQLSGHQNDNIPLLRSILDQEGTLTCPETTLPGPSCVQQRHSEDMEPLNQSQNLEASKPLSAFGDAAAGISSFPNDIENPQDAVNPIRKPSLDSEIPATIVNQPPIMSCIDDLVAKQNGKGSNEAVHGALGYTQNMNAGDAHLSPYFPVVSRSPGKSNPMSNATKINVSQLRRENELLRVVENAGGIVNIQTKEFYQAHMKLLELLARAGEPTSAPVGTKTDKRTATATFNSLESKGRIKQLRTSVTTLTGVTRPACIIYLPHIDQSQINLFLAELARSSQQPVSHLNSFVKIHRRLDYGADSSSNSRGILPLQLLQLEQPGANEKERWSKNIGRAQQLFSHDDTTIRDVFLAERTTVAQLYGFIVGKALRCRELHLAVIRTFEMEFDSPHIVSHEKRVVDLSFFCLDLPIQLYCSLVSPLSFDEELATLLATETGQKTLVHDLPQHLQSFLQLGRSRARSRFLDMLEILRSLNLVTPLQPSSSGSGDPFIRCLQKGKHPTCLDKASLDGWTINTPMVAPIYWCFHKSIPIHLYSKSETHPPYWKTIHVSSSLDARSYWNDLREACLNPQINSDIDDTNLTKVSAASIAAARSLRRAVSWKSEYFLTWHQMQYMKQFIDTSSFSTPLQISDDTERHNQIKQIAWVTSAPRETVESYFSSSRDKLVRSTERMKEKARKTQKRTEETKLSLAKKAEEARIQREQEWSRLLMKSHPNVLTGPAAVRVERIRNQFLQSVSIKDTFEWEKDIQSTLHEADPANSKALKITAKNVLTTRKPPAPPPVIAPAFESSIQSLIESQGPPLQQPKVTVKRKRRKDHDAGSLDSNVSKKTTRRHRFQWNAEYDELARDASAIIRARCRNLSRLDWGAFEQVFPSVPRNTVRQRLSHIKETPGNEAYLRRLEDTWYDIWVKYRGTPVLPDDDFESASNFNLIEHVEFLRAHVDKNAIRVGFAHTTESATITLPPDVESLQDSYNVVQTEKSAPDWDFMWNALIEEGREKKLKKAVISRCPETFPVVRTSELDEVALAEATLKMAMGTPPERYDPAQGSSLLKTWGQDVIDIATKNLLSRGVFSKSQRDPQKQGPGRQLKISEVNQNAIGGSITRDTFQDAISLLEEIDPNDTTWHEWPLTATDGDCATLIELVSEDKVDFNVDTSLPQAERPSLDWNSKKAGRGLNDCYVHQVNRHARR</sequence>
<evidence type="ECO:0000256" key="5">
    <source>
        <dbReference type="ARBA" id="ARBA00023242"/>
    </source>
</evidence>
<dbReference type="GO" id="GO:0000127">
    <property type="term" value="C:transcription factor TFIIIC complex"/>
    <property type="evidence" value="ECO:0007669"/>
    <property type="project" value="InterPro"/>
</dbReference>
<dbReference type="InterPro" id="IPR046488">
    <property type="entry name" value="Sfc3/Tfc3_C"/>
</dbReference>
<dbReference type="PANTHER" id="PTHR15180:SF1">
    <property type="entry name" value="GENERAL TRANSCRIPTION FACTOR 3C POLYPEPTIDE 1"/>
    <property type="match status" value="1"/>
</dbReference>
<evidence type="ECO:0000256" key="4">
    <source>
        <dbReference type="ARBA" id="ARBA00023163"/>
    </source>
</evidence>
<dbReference type="InterPro" id="IPR035625">
    <property type="entry name" value="Tfc3-like_eWH"/>
</dbReference>
<feature type="region of interest" description="Disordered" evidence="6">
    <location>
        <begin position="542"/>
        <end position="573"/>
    </location>
</feature>
<feature type="compositionally biased region" description="Polar residues" evidence="6">
    <location>
        <begin position="644"/>
        <end position="653"/>
    </location>
</feature>
<evidence type="ECO:0000256" key="2">
    <source>
        <dbReference type="ARBA" id="ARBA00022553"/>
    </source>
</evidence>
<keyword evidence="10" id="KW-1185">Reference proteome</keyword>
<evidence type="ECO:0000313" key="9">
    <source>
        <dbReference type="EMBL" id="PPQ88086.1"/>
    </source>
</evidence>
<evidence type="ECO:0000256" key="3">
    <source>
        <dbReference type="ARBA" id="ARBA00023125"/>
    </source>
</evidence>
<dbReference type="SMART" id="SM00384">
    <property type="entry name" value="AT_hook"/>
    <property type="match status" value="3"/>
</dbReference>
<dbReference type="InterPro" id="IPR007309">
    <property type="entry name" value="TFIIIC_Bblock-bd"/>
</dbReference>
<feature type="domain" description="B-block binding subunit of TFIIIC" evidence="7">
    <location>
        <begin position="168"/>
        <end position="232"/>
    </location>
</feature>